<gene>
    <name evidence="1" type="ORF">A1355_04325</name>
</gene>
<organism evidence="1 2">
    <name type="scientific">Methylomonas koyamae</name>
    <dbReference type="NCBI Taxonomy" id="702114"/>
    <lineage>
        <taxon>Bacteria</taxon>
        <taxon>Pseudomonadati</taxon>
        <taxon>Pseudomonadota</taxon>
        <taxon>Gammaproteobacteria</taxon>
        <taxon>Methylococcales</taxon>
        <taxon>Methylococcaceae</taxon>
        <taxon>Methylomonas</taxon>
    </lineage>
</organism>
<dbReference type="Proteomes" id="UP000077628">
    <property type="component" value="Unassembled WGS sequence"/>
</dbReference>
<evidence type="ECO:0000313" key="1">
    <source>
        <dbReference type="EMBL" id="OAI19581.1"/>
    </source>
</evidence>
<dbReference type="RefSeq" id="WP_064027992.1">
    <property type="nucleotide sequence ID" value="NZ_LUUK01000156.1"/>
</dbReference>
<dbReference type="AlphaFoldDB" id="A0A177NNX1"/>
<proteinExistence type="predicted"/>
<keyword evidence="2" id="KW-1185">Reference proteome</keyword>
<reference evidence="2" key="1">
    <citation type="submission" date="2016-03" db="EMBL/GenBank/DDBJ databases">
        <authorList>
            <person name="Heylen K."/>
            <person name="De Vos P."/>
            <person name="Vekeman B."/>
        </authorList>
    </citation>
    <scope>NUCLEOTIDE SEQUENCE [LARGE SCALE GENOMIC DNA]</scope>
    <source>
        <strain evidence="2">R-45383</strain>
    </source>
</reference>
<sequence>MIDSPFFKVQPDGSVDIGTMNVKPVTKQDFPRLRRPFAVWLFVAFALGTNAAAKDSGATSGRKAARNLPDIDATEPDAVYIEHETNIFHNAAVANLSANIGLAPGWDAGLSVLNAQFASTASPAASFQPDILVNLEKHWTAENVQVIAGMQNGLGIAASGNAFMNLAYLEYQRHLPDWDVDIDTGLYYANAALANHDSAGLHLNVELPVSGELRFDADYWSGFNALGGTTFRLLYPLYRNWRVGLGVQCPTLDVGDPVVGVLGVYWR</sequence>
<accession>A0A177NNX1</accession>
<comment type="caution">
    <text evidence="1">The sequence shown here is derived from an EMBL/GenBank/DDBJ whole genome shotgun (WGS) entry which is preliminary data.</text>
</comment>
<evidence type="ECO:0000313" key="2">
    <source>
        <dbReference type="Proteomes" id="UP000077628"/>
    </source>
</evidence>
<name>A0A177NNX1_9GAMM</name>
<dbReference type="OrthoDB" id="5574155at2"/>
<dbReference type="STRING" id="702114.A1355_04325"/>
<dbReference type="EMBL" id="LUUK01000156">
    <property type="protein sequence ID" value="OAI19581.1"/>
    <property type="molecule type" value="Genomic_DNA"/>
</dbReference>
<protein>
    <submittedName>
        <fullName evidence="1">Uncharacterized protein</fullName>
    </submittedName>
</protein>